<dbReference type="CDD" id="cd01823">
    <property type="entry name" value="SEST_like"/>
    <property type="match status" value="1"/>
</dbReference>
<organism evidence="3 4">
    <name type="scientific">Streptomyces luteireticuli</name>
    <dbReference type="NCBI Taxonomy" id="173858"/>
    <lineage>
        <taxon>Bacteria</taxon>
        <taxon>Bacillati</taxon>
        <taxon>Actinomycetota</taxon>
        <taxon>Actinomycetes</taxon>
        <taxon>Kitasatosporales</taxon>
        <taxon>Streptomycetaceae</taxon>
        <taxon>Streptomyces</taxon>
    </lineage>
</organism>
<dbReference type="PANTHER" id="PTHR37981:SF1">
    <property type="entry name" value="SGNH HYDROLASE-TYPE ESTERASE DOMAIN-CONTAINING PROTEIN"/>
    <property type="match status" value="1"/>
</dbReference>
<keyword evidence="4" id="KW-1185">Reference proteome</keyword>
<dbReference type="InterPro" id="IPR037460">
    <property type="entry name" value="SEST-like"/>
</dbReference>
<feature type="chain" id="PRO_5046844377" description="NocE" evidence="2">
    <location>
        <begin position="33"/>
        <end position="1353"/>
    </location>
</feature>
<accession>A0ABN0YDC4</accession>
<protein>
    <recommendedName>
        <fullName evidence="5">NocE</fullName>
    </recommendedName>
</protein>
<keyword evidence="2" id="KW-0732">Signal</keyword>
<gene>
    <name evidence="3" type="ORF">GCM10010357_10590</name>
</gene>
<evidence type="ECO:0000256" key="2">
    <source>
        <dbReference type="SAM" id="SignalP"/>
    </source>
</evidence>
<dbReference type="Gene3D" id="3.40.50.1110">
    <property type="entry name" value="SGNH hydrolase"/>
    <property type="match status" value="1"/>
</dbReference>
<dbReference type="InterPro" id="IPR036514">
    <property type="entry name" value="SGNH_hydro_sf"/>
</dbReference>
<dbReference type="EMBL" id="BAAABX010000009">
    <property type="protein sequence ID" value="GAA0391746.1"/>
    <property type="molecule type" value="Genomic_DNA"/>
</dbReference>
<evidence type="ECO:0000313" key="3">
    <source>
        <dbReference type="EMBL" id="GAA0391746.1"/>
    </source>
</evidence>
<comment type="caution">
    <text evidence="3">The sequence shown here is derived from an EMBL/GenBank/DDBJ whole genome shotgun (WGS) entry which is preliminary data.</text>
</comment>
<reference evidence="3 4" key="1">
    <citation type="journal article" date="2019" name="Int. J. Syst. Evol. Microbiol.">
        <title>The Global Catalogue of Microorganisms (GCM) 10K type strain sequencing project: providing services to taxonomists for standard genome sequencing and annotation.</title>
        <authorList>
            <consortium name="The Broad Institute Genomics Platform"/>
            <consortium name="The Broad Institute Genome Sequencing Center for Infectious Disease"/>
            <person name="Wu L."/>
            <person name="Ma J."/>
        </authorList>
    </citation>
    <scope>NUCLEOTIDE SEQUENCE [LARGE SCALE GENOMIC DNA]</scope>
    <source>
        <strain evidence="3 4">JCM 4788</strain>
    </source>
</reference>
<evidence type="ECO:0008006" key="5">
    <source>
        <dbReference type="Google" id="ProtNLM"/>
    </source>
</evidence>
<dbReference type="PANTHER" id="PTHR37981">
    <property type="entry name" value="LIPASE 2"/>
    <property type="match status" value="1"/>
</dbReference>
<sequence>MKRNLLWSARIPVTAAVTMALSAGIGTTQALALTAPPPGSADGWSAPVGPGTGKDGDKPSAVPAKQRTEVLGKDYKSSADRAFTTSGDGTGFHLLVADEKNGYAWKTAASLSETGFDTDTWIGNACLTESGKYAAVAYAPRTFTNKPDLMTHGAFTAVVSLADGKVTKLPFQATLGYFSPGCGKGDNAVFTALSDEKSKVARTRLVSVNAVDGKVSTDNTLAGQLTSAVPVKGGIAAARANQIVKVEGGTVRPVATTKSLPFQLRADADGGVTFIQPDMQPRRTAAATAGSPGDTARVSRVGAGDLDRPDARRKPADLARGRLSAFDLTATAGGQVYVTGKATTEAGAAKVLHNPGGLDKDARVSTHGRAALTSRWADGKDTRIRPEEALTERTTRTTLTALGTRKTVTLDARPGGDRIGGDRNARAGHAISPVLKAAAGPARRSAVADGVSDDRYCAVPRGDARKQAFQPTPRQIEWAVDQAVVGKLNKGASRPANWKNMGMAAYSPQSLFPLAPLDGGSGEDWHVPAQVMLGVTAQESNMWQAARTVVPGVTGNPLIGSFYGVKYASNGKQGDPWAINWKESDCGYGVTQVTDGMRLAGKERTDDHGNKIEQPKSPVQQEAVALDYAANIAAGVNILVEKWNLTRKDGMVINDGNPKSIENWFYALWTYNTGYHPQNTAGQNSGKWGVGWTNNPANPLWKINRGMFLESATGGDDYSQASHPQDWPYEEKVIGWAARPISAMFKPGDFQPGYRAAWWTNPTERTKSKPPFSLFCDGSNDCDPSKISSGMSNETGKGPCTLPGDPDSKNPLYLKCWYTKPAKWKDCGNKVCGNPVHRFDDTYPEQPDAESYPPRCNTGLPAGSMIVDDLPNGMTPAGSSGRCPGGVSSQGTFGFDFATESSKMDLHQIGAGNGNHFWFAHTRSKINTADGAKTYLKGTWTLNSSKRGWMRVFTHIPDHGAHTRQAAYAVGGTDSKSPTRVHPQRVMENKWLDLGVFNFTGTPTVSLDNDTEDGTGDEDIAWDSVAFQPLPGKPKDMVVAMGDSYSSGEGATAPGGKDYYPESDFYDKQQKSAKDACHRSKLAWSRQATLPGNSKSTGELADAWDPNMDYHFTACSGARLFNIVSRNQNSELAQLKQGYLDQNTTLVTMSIGGNDARFTDIVKKCVMPTLLNCQANDLDNIDPDGGADPGGSTGPLNQWAPKWLHDQIRPRIAAALKMIHDRAPNARIVLMGYPRLLENKGSCVMNMEEVEGTWLNELANTLASEMQGAVDDANSQYRANAVFSDPRDKFAGKAICGDPESVHGIVLSGHAQADNEGPWWLGGTAPSMQSFHPKPAGARLYADSLEATLSGKK</sequence>
<feature type="signal peptide" evidence="2">
    <location>
        <begin position="1"/>
        <end position="32"/>
    </location>
</feature>
<evidence type="ECO:0000256" key="1">
    <source>
        <dbReference type="SAM" id="MobiDB-lite"/>
    </source>
</evidence>
<name>A0ABN0YDC4_9ACTN</name>
<evidence type="ECO:0000313" key="4">
    <source>
        <dbReference type="Proteomes" id="UP001500879"/>
    </source>
</evidence>
<feature type="region of interest" description="Disordered" evidence="1">
    <location>
        <begin position="282"/>
        <end position="312"/>
    </location>
</feature>
<proteinExistence type="predicted"/>
<dbReference type="RefSeq" id="WP_344020338.1">
    <property type="nucleotide sequence ID" value="NZ_BAAABX010000009.1"/>
</dbReference>
<dbReference type="Proteomes" id="UP001500879">
    <property type="component" value="Unassembled WGS sequence"/>
</dbReference>
<dbReference type="SUPFAM" id="SSF52266">
    <property type="entry name" value="SGNH hydrolase"/>
    <property type="match status" value="1"/>
</dbReference>
<feature type="region of interest" description="Disordered" evidence="1">
    <location>
        <begin position="34"/>
        <end position="66"/>
    </location>
</feature>